<organism evidence="1">
    <name type="scientific">human gut metagenome</name>
    <dbReference type="NCBI Taxonomy" id="408170"/>
    <lineage>
        <taxon>unclassified sequences</taxon>
        <taxon>metagenomes</taxon>
        <taxon>organismal metagenomes</taxon>
    </lineage>
</organism>
<dbReference type="AlphaFoldDB" id="W1XJZ4"/>
<reference evidence="1" key="1">
    <citation type="submission" date="2013-12" db="EMBL/GenBank/DDBJ databases">
        <title>A Varibaculum cambriense genome reconstructed from a premature infant gut community with otherwise low bacterial novelty that shifts toward anaerobic metabolism during the third week of life.</title>
        <authorList>
            <person name="Brown C.T."/>
            <person name="Sharon I."/>
            <person name="Thomas B.C."/>
            <person name="Castelle C.J."/>
            <person name="Morowitz M.J."/>
            <person name="Banfield J.F."/>
        </authorList>
    </citation>
    <scope>NUCLEOTIDE SEQUENCE</scope>
</reference>
<feature type="non-terminal residue" evidence="1">
    <location>
        <position position="100"/>
    </location>
</feature>
<accession>W1XJZ4</accession>
<evidence type="ECO:0000313" key="1">
    <source>
        <dbReference type="EMBL" id="ETJ30688.1"/>
    </source>
</evidence>
<protein>
    <submittedName>
        <fullName evidence="1">Uncharacterized protein</fullName>
    </submittedName>
</protein>
<feature type="non-terminal residue" evidence="1">
    <location>
        <position position="1"/>
    </location>
</feature>
<comment type="caution">
    <text evidence="1">The sequence shown here is derived from an EMBL/GenBank/DDBJ whole genome shotgun (WGS) entry which is preliminary data.</text>
</comment>
<dbReference type="EMBL" id="AZMM01014800">
    <property type="protein sequence ID" value="ETJ30688.1"/>
    <property type="molecule type" value="Genomic_DNA"/>
</dbReference>
<proteinExistence type="predicted"/>
<gene>
    <name evidence="1" type="ORF">Q604_UNBC14800G0001</name>
</gene>
<sequence length="100" mass="10860">DLPVGQCLPARDGTQLLPDPELEVGTSRCKQRRLARVGGCEETARASVLPKNIISTPKNDSNLGWRVTLASTQPIPPMIFGSILKYIRMSNNGTTNKIGK</sequence>
<name>W1XJZ4_9ZZZZ</name>